<comment type="similarity">
    <text evidence="1 7 8">Belongs to the peptidase S8 family.</text>
</comment>
<keyword evidence="4 7" id="KW-0378">Hydrolase</keyword>
<evidence type="ECO:0000256" key="9">
    <source>
        <dbReference type="SAM" id="SignalP"/>
    </source>
</evidence>
<dbReference type="Proteomes" id="UP001497457">
    <property type="component" value="Chromosome 29rd"/>
</dbReference>
<evidence type="ECO:0000256" key="3">
    <source>
        <dbReference type="ARBA" id="ARBA00022729"/>
    </source>
</evidence>
<dbReference type="InterPro" id="IPR037045">
    <property type="entry name" value="S8pro/Inhibitor_I9_sf"/>
</dbReference>
<reference evidence="13" key="1">
    <citation type="submission" date="2024-10" db="EMBL/GenBank/DDBJ databases">
        <authorList>
            <person name="Ryan C."/>
        </authorList>
    </citation>
    <scope>NUCLEOTIDE SEQUENCE [LARGE SCALE GENOMIC DNA]</scope>
</reference>
<dbReference type="Pfam" id="PF05922">
    <property type="entry name" value="Inhibitor_I9"/>
    <property type="match status" value="1"/>
</dbReference>
<dbReference type="PRINTS" id="PR00723">
    <property type="entry name" value="SUBTILISIN"/>
</dbReference>
<feature type="domain" description="Peptidase S8/S53" evidence="10">
    <location>
        <begin position="166"/>
        <end position="651"/>
    </location>
</feature>
<dbReference type="GO" id="GO:0004252">
    <property type="term" value="F:serine-type endopeptidase activity"/>
    <property type="evidence" value="ECO:0007669"/>
    <property type="project" value="UniProtKB-UniRule"/>
</dbReference>
<evidence type="ECO:0000256" key="1">
    <source>
        <dbReference type="ARBA" id="ARBA00011073"/>
    </source>
</evidence>
<protein>
    <recommendedName>
        <fullName evidence="15">Subtilisin-like protease SBT2.4</fullName>
    </recommendedName>
</protein>
<keyword evidence="3 9" id="KW-0732">Signal</keyword>
<dbReference type="InterPro" id="IPR015500">
    <property type="entry name" value="Peptidase_S8_subtilisin-rel"/>
</dbReference>
<evidence type="ECO:0000313" key="13">
    <source>
        <dbReference type="EMBL" id="CAL5018109.1"/>
    </source>
</evidence>
<gene>
    <name evidence="13" type="ORF">URODEC1_LOCUS74080</name>
</gene>
<dbReference type="EMBL" id="OZ075139">
    <property type="protein sequence ID" value="CAL5018109.1"/>
    <property type="molecule type" value="Genomic_DNA"/>
</dbReference>
<dbReference type="Pfam" id="PF17766">
    <property type="entry name" value="fn3_6"/>
    <property type="match status" value="1"/>
</dbReference>
<keyword evidence="2 7" id="KW-0645">Protease</keyword>
<dbReference type="InterPro" id="IPR022398">
    <property type="entry name" value="Peptidase_S8_His-AS"/>
</dbReference>
<dbReference type="SUPFAM" id="SSF52743">
    <property type="entry name" value="Subtilisin-like"/>
    <property type="match status" value="1"/>
</dbReference>
<dbReference type="InterPro" id="IPR045051">
    <property type="entry name" value="SBT"/>
</dbReference>
<dbReference type="InterPro" id="IPR023828">
    <property type="entry name" value="Peptidase_S8_Ser-AS"/>
</dbReference>
<dbReference type="SUPFAM" id="SSF54897">
    <property type="entry name" value="Protease propeptides/inhibitors"/>
    <property type="match status" value="1"/>
</dbReference>
<dbReference type="PROSITE" id="PS00137">
    <property type="entry name" value="SUBTILASE_HIS"/>
    <property type="match status" value="1"/>
</dbReference>
<dbReference type="Gene3D" id="3.50.30.30">
    <property type="match status" value="1"/>
</dbReference>
<dbReference type="Gene3D" id="2.60.40.2310">
    <property type="match status" value="1"/>
</dbReference>
<dbReference type="PANTHER" id="PTHR10795">
    <property type="entry name" value="PROPROTEIN CONVERTASE SUBTILISIN/KEXIN"/>
    <property type="match status" value="1"/>
</dbReference>
<evidence type="ECO:0000256" key="6">
    <source>
        <dbReference type="PIRSR" id="PIRSR615500-1"/>
    </source>
</evidence>
<dbReference type="Pfam" id="PF00082">
    <property type="entry name" value="Peptidase_S8"/>
    <property type="match status" value="1"/>
</dbReference>
<evidence type="ECO:0000313" key="14">
    <source>
        <dbReference type="Proteomes" id="UP001497457"/>
    </source>
</evidence>
<keyword evidence="14" id="KW-1185">Reference proteome</keyword>
<evidence type="ECO:0000256" key="5">
    <source>
        <dbReference type="ARBA" id="ARBA00022825"/>
    </source>
</evidence>
<feature type="domain" description="Inhibitor I9" evidence="11">
    <location>
        <begin position="72"/>
        <end position="138"/>
    </location>
</feature>
<feature type="domain" description="Subtilisin-like protease fibronectin type-III" evidence="12">
    <location>
        <begin position="737"/>
        <end position="831"/>
    </location>
</feature>
<dbReference type="CDD" id="cd02120">
    <property type="entry name" value="PA_subtilisin_like"/>
    <property type="match status" value="1"/>
</dbReference>
<feature type="signal peptide" evidence="9">
    <location>
        <begin position="1"/>
        <end position="24"/>
    </location>
</feature>
<evidence type="ECO:0008006" key="15">
    <source>
        <dbReference type="Google" id="ProtNLM"/>
    </source>
</evidence>
<sequence length="836" mass="86999">MPSRQRGFLICLLFALAAVSVVLAAGEARARLADGQEEKPSIYLVSVHGEPLAAAFQQGVGRNATWRYGAQKRRVARSHDHLLRRAMDDGGGSCRCRKLYSFHHAVNGFAVHATASLAERLRASPEVAAVEEDAGTRLMTTYTPRLLGLPSGVWPRRDRGGGGVDGEGVVVGVVDSGIDPAHPSFACVPRARADPADDDGDCTGGRTLFAAGGVCSVGSMFPPGSCNGKIVAARYFAGGAAAVLPLDPLRDLSPFDADGHGSHVASIAAGNRGVPVVVGGAMYGFASGMAPSARLAVYKAVYPAGGTMADLIAAIDQATEDQVDVLVLSVGPDERPTSKVTFLSMLDVALLSARRAGVFVAQAAGNRGPAESSVVSYSPWVTTVAASTTGRSYRSGLVLGDGRHVPGLGLSAPTLKYRLVAAKDAAAPDARSMERAEECQDPEALRWRAGVLRGSIVVCSFSQGFFNGTSTVTAILDVAEALGFAGFVLVASAHYGDFLAQPLPFRVPGVMVPRVADAQVMWLYYAAHTFYAGSATVFGATAAVTEGRAAAFTDAAPVVARYSSRGPDVADGGGSTPADVLKPDILAPGDQVWAAWSVVSANQPILAGDHFAMISGTSMAAPHIAGVAALIRQRHPSWGPATIASALSTTAWRHDVRKLPIMAEGFEIGSLLPSTPFDRGAGFVNSAGALDPGLIFTPEHGDYVSFLCSLPQLSPDDIRAATGSACPEAVPLASPVDLNLPSVTVAALRGSLSVRSKVTNVASDVETYLCSVLPPDGVDVTVRPRWFEVAPGETRELVIGLRVTRAHGPFSFGEIVLTGSLDHLVRLQLAVRPLET</sequence>
<evidence type="ECO:0000256" key="2">
    <source>
        <dbReference type="ARBA" id="ARBA00022670"/>
    </source>
</evidence>
<keyword evidence="5 7" id="KW-0720">Serine protease</keyword>
<feature type="active site" description="Charge relay system" evidence="6 7">
    <location>
        <position position="260"/>
    </location>
</feature>
<feature type="chain" id="PRO_5044810046" description="Subtilisin-like protease SBT2.4" evidence="9">
    <location>
        <begin position="25"/>
        <end position="836"/>
    </location>
</feature>
<proteinExistence type="inferred from homology"/>
<dbReference type="InterPro" id="IPR000209">
    <property type="entry name" value="Peptidase_S8/S53_dom"/>
</dbReference>
<dbReference type="PROSITE" id="PS00138">
    <property type="entry name" value="SUBTILASE_SER"/>
    <property type="match status" value="1"/>
</dbReference>
<evidence type="ECO:0000259" key="11">
    <source>
        <dbReference type="Pfam" id="PF05922"/>
    </source>
</evidence>
<evidence type="ECO:0000256" key="8">
    <source>
        <dbReference type="RuleBase" id="RU003355"/>
    </source>
</evidence>
<organism evidence="13 14">
    <name type="scientific">Urochloa decumbens</name>
    <dbReference type="NCBI Taxonomy" id="240449"/>
    <lineage>
        <taxon>Eukaryota</taxon>
        <taxon>Viridiplantae</taxon>
        <taxon>Streptophyta</taxon>
        <taxon>Embryophyta</taxon>
        <taxon>Tracheophyta</taxon>
        <taxon>Spermatophyta</taxon>
        <taxon>Magnoliopsida</taxon>
        <taxon>Liliopsida</taxon>
        <taxon>Poales</taxon>
        <taxon>Poaceae</taxon>
        <taxon>PACMAD clade</taxon>
        <taxon>Panicoideae</taxon>
        <taxon>Panicodae</taxon>
        <taxon>Paniceae</taxon>
        <taxon>Melinidinae</taxon>
        <taxon>Urochloa</taxon>
    </lineage>
</organism>
<dbReference type="PROSITE" id="PS51892">
    <property type="entry name" value="SUBTILASE"/>
    <property type="match status" value="1"/>
</dbReference>
<dbReference type="Gene3D" id="3.40.50.200">
    <property type="entry name" value="Peptidase S8/S53 domain"/>
    <property type="match status" value="1"/>
</dbReference>
<dbReference type="InterPro" id="IPR023827">
    <property type="entry name" value="Peptidase_S8_Asp-AS"/>
</dbReference>
<feature type="active site" description="Charge relay system" evidence="6 7">
    <location>
        <position position="175"/>
    </location>
</feature>
<evidence type="ECO:0000259" key="12">
    <source>
        <dbReference type="Pfam" id="PF17766"/>
    </source>
</evidence>
<dbReference type="PROSITE" id="PS00136">
    <property type="entry name" value="SUBTILASE_ASP"/>
    <property type="match status" value="1"/>
</dbReference>
<dbReference type="InterPro" id="IPR010259">
    <property type="entry name" value="S8pro/Inhibitor_I9"/>
</dbReference>
<evidence type="ECO:0000256" key="7">
    <source>
        <dbReference type="PROSITE-ProRule" id="PRU01240"/>
    </source>
</evidence>
<dbReference type="InterPro" id="IPR041469">
    <property type="entry name" value="Subtilisin-like_FN3"/>
</dbReference>
<dbReference type="GO" id="GO:0006508">
    <property type="term" value="P:proteolysis"/>
    <property type="evidence" value="ECO:0007669"/>
    <property type="project" value="UniProtKB-KW"/>
</dbReference>
<name>A0ABC9CC54_9POAL</name>
<evidence type="ECO:0000259" key="10">
    <source>
        <dbReference type="Pfam" id="PF00082"/>
    </source>
</evidence>
<dbReference type="InterPro" id="IPR036852">
    <property type="entry name" value="Peptidase_S8/S53_dom_sf"/>
</dbReference>
<evidence type="ECO:0000256" key="4">
    <source>
        <dbReference type="ARBA" id="ARBA00022801"/>
    </source>
</evidence>
<accession>A0ABC9CC54</accession>
<dbReference type="Gene3D" id="3.30.70.80">
    <property type="entry name" value="Peptidase S8 propeptide/proteinase inhibitor I9"/>
    <property type="match status" value="1"/>
</dbReference>
<dbReference type="AlphaFoldDB" id="A0ABC9CC54"/>
<feature type="active site" description="Charge relay system" evidence="6 7">
    <location>
        <position position="618"/>
    </location>
</feature>